<proteinExistence type="predicted"/>
<keyword evidence="1" id="KW-0732">Signal</keyword>
<protein>
    <submittedName>
        <fullName evidence="2">Keratin-like protein</fullName>
    </submittedName>
</protein>
<evidence type="ECO:0000313" key="2">
    <source>
        <dbReference type="EMBL" id="KAA5539869.1"/>
    </source>
</evidence>
<accession>A0A5M6D2I4</accession>
<evidence type="ECO:0000313" key="3">
    <source>
        <dbReference type="Proteomes" id="UP000324479"/>
    </source>
</evidence>
<name>A0A5M6D2I4_9BACT</name>
<dbReference type="Proteomes" id="UP000324479">
    <property type="component" value="Unassembled WGS sequence"/>
</dbReference>
<feature type="chain" id="PRO_5024369482" evidence="1">
    <location>
        <begin position="25"/>
        <end position="190"/>
    </location>
</feature>
<reference evidence="2 3" key="1">
    <citation type="submission" date="2019-08" db="EMBL/GenBank/DDBJ databases">
        <authorList>
            <person name="Dhanesh K."/>
            <person name="Kumar G."/>
            <person name="Sasikala C."/>
            <person name="Venkata Ramana C."/>
        </authorList>
    </citation>
    <scope>NUCLEOTIDE SEQUENCE [LARGE SCALE GENOMIC DNA]</scope>
    <source>
        <strain evidence="2 3">JC645</strain>
    </source>
</reference>
<dbReference type="AlphaFoldDB" id="A0A5M6D2I4"/>
<dbReference type="RefSeq" id="WP_150078932.1">
    <property type="nucleotide sequence ID" value="NZ_VWOX01000016.1"/>
</dbReference>
<feature type="signal peptide" evidence="1">
    <location>
        <begin position="1"/>
        <end position="24"/>
    </location>
</feature>
<gene>
    <name evidence="2" type="ORF">FYK55_22735</name>
</gene>
<dbReference type="EMBL" id="VWOX01000016">
    <property type="protein sequence ID" value="KAA5539869.1"/>
    <property type="molecule type" value="Genomic_DNA"/>
</dbReference>
<keyword evidence="3" id="KW-1185">Reference proteome</keyword>
<comment type="caution">
    <text evidence="2">The sequence shown here is derived from an EMBL/GenBank/DDBJ whole genome shotgun (WGS) entry which is preliminary data.</text>
</comment>
<sequence length="190" mass="18905">MRRVIVPALLAVVMVAGSSANASAFGLFDKLCHKGCDTGCAAEPACGCEVIEPACGCEVAEPTCGCGIVEPACGCEPYGCDTGCGHKHGLLAKLFGKHRGCGCDTGCAVEPACGCEVAAPACGCEVAAPVCDSGCCGKKKFGLLHKLFNCCKSDCCDSGCATYAEPACGCEVIEPACGCEVAAPSCGCGH</sequence>
<evidence type="ECO:0000256" key="1">
    <source>
        <dbReference type="SAM" id="SignalP"/>
    </source>
</evidence>
<organism evidence="2 3">
    <name type="scientific">Roseiconus nitratireducens</name>
    <dbReference type="NCBI Taxonomy" id="2605748"/>
    <lineage>
        <taxon>Bacteria</taxon>
        <taxon>Pseudomonadati</taxon>
        <taxon>Planctomycetota</taxon>
        <taxon>Planctomycetia</taxon>
        <taxon>Pirellulales</taxon>
        <taxon>Pirellulaceae</taxon>
        <taxon>Roseiconus</taxon>
    </lineage>
</organism>